<dbReference type="InterPro" id="IPR003382">
    <property type="entry name" value="Flavoprotein"/>
</dbReference>
<dbReference type="InterPro" id="IPR005252">
    <property type="entry name" value="CoaBC"/>
</dbReference>
<dbReference type="InterPro" id="IPR007085">
    <property type="entry name" value="DNA/pantothenate-metab_flavo_C"/>
</dbReference>
<dbReference type="SUPFAM" id="SSF102645">
    <property type="entry name" value="CoaB-like"/>
    <property type="match status" value="1"/>
</dbReference>
<dbReference type="PANTHER" id="PTHR14359">
    <property type="entry name" value="HOMO-OLIGOMERIC FLAVIN CONTAINING CYS DECARBOXYLASE FAMILY"/>
    <property type="match status" value="1"/>
</dbReference>
<keyword evidence="3 4" id="KW-0288">FMN</keyword>
<name>A0A3R9WH61_9BACT</name>
<evidence type="ECO:0000259" key="6">
    <source>
        <dbReference type="Pfam" id="PF04127"/>
    </source>
</evidence>
<dbReference type="InterPro" id="IPR036551">
    <property type="entry name" value="Flavin_trans-like"/>
</dbReference>
<sequence length="444" mass="46552">MTSEKGKCYSKGRSMVEEGAAMSAGRVKVTVGVCGGIAAYKAVELVRLLQDAGLDPHVVMTRAAEEFVRPLTFAAISGHKVITSLWGEDAGAAPVELGDEGAASVIEHINEAQTTKVLIVAPATADTLAKFAHGLADDFLSTMFLATTASVIVAPAMNVNMWEHPATRANIETLKARGVRVVEPGSGYLACGMVGGGRLAENSAIVAAVGEVLASEGQAESIADLVGETVLVTAGGTREAIDPVRFIGNRSSGRMGFAIAEAASRRGARVILISANAVVAAPAICELVQVTTAEEMREAVMQRLSEATVVVMAAAVSDYRVAKVATQKLKRNGARVLELEPTEDILQEIVERRRAGTLAIGFAAETENVLENGRAKLERKGVDAVVVNDVSSGETGFDSERNAGSFVTREGVVEIPAMSKVQMAGLILDQVVRLRVKRTVGSRS</sequence>
<keyword evidence="2 3" id="KW-0456">Lyase</keyword>
<keyword evidence="3" id="KW-0479">Metal-binding</keyword>
<feature type="region of interest" description="Phosphopantothenoylcysteine decarboxylase" evidence="3">
    <location>
        <begin position="1"/>
        <end position="229"/>
    </location>
</feature>
<feature type="binding site" evidence="3">
    <location>
        <position position="328"/>
    </location>
    <ligand>
        <name>CTP</name>
        <dbReference type="ChEBI" id="CHEBI:37563"/>
    </ligand>
</feature>
<dbReference type="GO" id="GO:0046872">
    <property type="term" value="F:metal ion binding"/>
    <property type="evidence" value="ECO:0007669"/>
    <property type="project" value="UniProtKB-KW"/>
</dbReference>
<comment type="similarity">
    <text evidence="3 4">In the N-terminal section; belongs to the HFCD (homo-oligomeric flavin containing Cys decarboxylase) superfamily.</text>
</comment>
<feature type="active site" description="Proton donor" evidence="3">
    <location>
        <position position="191"/>
    </location>
</feature>
<gene>
    <name evidence="3" type="primary">coaBC</name>
    <name evidence="7" type="ORF">EDE15_2649</name>
</gene>
<evidence type="ECO:0000256" key="3">
    <source>
        <dbReference type="HAMAP-Rule" id="MF_02225"/>
    </source>
</evidence>
<dbReference type="GO" id="GO:0015937">
    <property type="term" value="P:coenzyme A biosynthetic process"/>
    <property type="evidence" value="ECO:0007669"/>
    <property type="project" value="UniProtKB-UniRule"/>
</dbReference>
<dbReference type="GO" id="GO:0071513">
    <property type="term" value="C:phosphopantothenoylcysteine decarboxylase complex"/>
    <property type="evidence" value="ECO:0007669"/>
    <property type="project" value="TreeGrafter"/>
</dbReference>
<evidence type="ECO:0000313" key="8">
    <source>
        <dbReference type="Proteomes" id="UP000269669"/>
    </source>
</evidence>
<keyword evidence="3" id="KW-0511">Multifunctional enzyme</keyword>
<comment type="similarity">
    <text evidence="3 4">In the C-terminal section; belongs to the PPC synthetase family.</text>
</comment>
<feature type="binding site" evidence="3">
    <location>
        <position position="362"/>
    </location>
    <ligand>
        <name>CTP</name>
        <dbReference type="ChEBI" id="CHEBI:37563"/>
    </ligand>
</feature>
<dbReference type="NCBIfam" id="TIGR00521">
    <property type="entry name" value="coaBC_dfp"/>
    <property type="match status" value="1"/>
</dbReference>
<organism evidence="7 8">
    <name type="scientific">Edaphobacter aggregans</name>
    <dbReference type="NCBI Taxonomy" id="570835"/>
    <lineage>
        <taxon>Bacteria</taxon>
        <taxon>Pseudomonadati</taxon>
        <taxon>Acidobacteriota</taxon>
        <taxon>Terriglobia</taxon>
        <taxon>Terriglobales</taxon>
        <taxon>Acidobacteriaceae</taxon>
        <taxon>Edaphobacter</taxon>
    </lineage>
</organism>
<dbReference type="EC" id="6.3.2.5" evidence="3"/>
<dbReference type="UniPathway" id="UPA00241">
    <property type="reaction ID" value="UER00353"/>
</dbReference>
<dbReference type="Proteomes" id="UP000269669">
    <property type="component" value="Unassembled WGS sequence"/>
</dbReference>
<dbReference type="Gene3D" id="3.40.50.1950">
    <property type="entry name" value="Flavin prenyltransferase-like"/>
    <property type="match status" value="1"/>
</dbReference>
<evidence type="ECO:0000313" key="7">
    <source>
        <dbReference type="EMBL" id="RSL17121.1"/>
    </source>
</evidence>
<keyword evidence="3 4" id="KW-0285">Flavoprotein</keyword>
<dbReference type="GO" id="GO:0004633">
    <property type="term" value="F:phosphopantothenoylcysteine decarboxylase activity"/>
    <property type="evidence" value="ECO:0007669"/>
    <property type="project" value="UniProtKB-UniRule"/>
</dbReference>
<dbReference type="Pfam" id="PF02441">
    <property type="entry name" value="Flavoprotein"/>
    <property type="match status" value="1"/>
</dbReference>
<feature type="domain" description="Flavoprotein" evidence="5">
    <location>
        <begin position="28"/>
        <end position="209"/>
    </location>
</feature>
<dbReference type="GO" id="GO:0010181">
    <property type="term" value="F:FMN binding"/>
    <property type="evidence" value="ECO:0007669"/>
    <property type="project" value="UniProtKB-UniRule"/>
</dbReference>
<reference evidence="7 8" key="1">
    <citation type="submission" date="2018-12" db="EMBL/GenBank/DDBJ databases">
        <title>Sequencing of bacterial isolates from soil warming experiment in Harvard Forest, Massachusetts, USA.</title>
        <authorList>
            <person name="Deangelis K."/>
        </authorList>
    </citation>
    <scope>NUCLEOTIDE SEQUENCE [LARGE SCALE GENOMIC DNA]</scope>
    <source>
        <strain evidence="7 8">EB153</strain>
    </source>
</reference>
<proteinExistence type="inferred from homology"/>
<dbReference type="Gene3D" id="3.40.50.10300">
    <property type="entry name" value="CoaB-like"/>
    <property type="match status" value="1"/>
</dbReference>
<dbReference type="HAMAP" id="MF_02225">
    <property type="entry name" value="CoaBC"/>
    <property type="match status" value="1"/>
</dbReference>
<dbReference type="RefSeq" id="WP_312024201.1">
    <property type="nucleotide sequence ID" value="NZ_RSDW01000001.1"/>
</dbReference>
<keyword evidence="1 3" id="KW-0210">Decarboxylase</keyword>
<dbReference type="InterPro" id="IPR035929">
    <property type="entry name" value="CoaB-like_sf"/>
</dbReference>
<dbReference type="SUPFAM" id="SSF52507">
    <property type="entry name" value="Homo-oligomeric flavin-containing Cys decarboxylases, HFCD"/>
    <property type="match status" value="1"/>
</dbReference>
<comment type="caution">
    <text evidence="7">The sequence shown here is derived from an EMBL/GenBank/DDBJ whole genome shotgun (WGS) entry which is preliminary data.</text>
</comment>
<dbReference type="Pfam" id="PF04127">
    <property type="entry name" value="DFP"/>
    <property type="match status" value="1"/>
</dbReference>
<comment type="pathway">
    <text evidence="3 4">Cofactor biosynthesis; coenzyme A biosynthesis; CoA from (R)-pantothenate: step 2/5.</text>
</comment>
<keyword evidence="8" id="KW-1185">Reference proteome</keyword>
<evidence type="ECO:0000256" key="4">
    <source>
        <dbReference type="RuleBase" id="RU364078"/>
    </source>
</evidence>
<feature type="binding site" evidence="3">
    <location>
        <position position="376"/>
    </location>
    <ligand>
        <name>CTP</name>
        <dbReference type="ChEBI" id="CHEBI:37563"/>
    </ligand>
</feature>
<protein>
    <recommendedName>
        <fullName evidence="3">Coenzyme A biosynthesis bifunctional protein CoaBC</fullName>
    </recommendedName>
    <alternativeName>
        <fullName evidence="3">DNA/pantothenate metabolism flavoprotein</fullName>
    </alternativeName>
    <alternativeName>
        <fullName evidence="3">Phosphopantothenoylcysteine synthetase/decarboxylase</fullName>
        <shortName evidence="3">PPCS-PPCDC</shortName>
    </alternativeName>
    <domain>
        <recommendedName>
            <fullName evidence="3">Phosphopantothenoylcysteine decarboxylase</fullName>
            <shortName evidence="3">PPC decarboxylase</shortName>
            <shortName evidence="3">PPC-DC</shortName>
            <ecNumber evidence="3">4.1.1.36</ecNumber>
        </recommendedName>
        <alternativeName>
            <fullName evidence="3">CoaC</fullName>
        </alternativeName>
    </domain>
    <domain>
        <recommendedName>
            <fullName evidence="3">Phosphopantothenate--cysteine ligase</fullName>
            <ecNumber evidence="3">6.3.2.5</ecNumber>
        </recommendedName>
        <alternativeName>
            <fullName evidence="3">CoaB</fullName>
        </alternativeName>
        <alternativeName>
            <fullName evidence="3">Phosphopantothenoylcysteine synthetase</fullName>
            <shortName evidence="3">PPC synthetase</shortName>
            <shortName evidence="3">PPC-S</shortName>
        </alternativeName>
    </domain>
</protein>
<feature type="domain" description="DNA/pantothenate metabolism flavoprotein C-terminal" evidence="6">
    <location>
        <begin position="225"/>
        <end position="433"/>
    </location>
</feature>
<dbReference type="EMBL" id="RSDW01000001">
    <property type="protein sequence ID" value="RSL17121.1"/>
    <property type="molecule type" value="Genomic_DNA"/>
</dbReference>
<comment type="function">
    <text evidence="3">Catalyzes two sequential steps in the biosynthesis of coenzyme A. In the first step cysteine is conjugated to 4'-phosphopantothenate to form 4-phosphopantothenoylcysteine. In the second step the latter compound is decarboxylated to form 4'-phosphopantotheine.</text>
</comment>
<feature type="binding site" evidence="3">
    <location>
        <position position="380"/>
    </location>
    <ligand>
        <name>CTP</name>
        <dbReference type="ChEBI" id="CHEBI:37563"/>
    </ligand>
</feature>
<evidence type="ECO:0000256" key="2">
    <source>
        <dbReference type="ARBA" id="ARBA00023239"/>
    </source>
</evidence>
<comment type="pathway">
    <text evidence="3 4">Cofactor biosynthesis; coenzyme A biosynthesis; CoA from (R)-pantothenate: step 3/5.</text>
</comment>
<keyword evidence="3 4" id="KW-0436">Ligase</keyword>
<dbReference type="PANTHER" id="PTHR14359:SF6">
    <property type="entry name" value="PHOSPHOPANTOTHENOYLCYSTEINE DECARBOXYLASE"/>
    <property type="match status" value="1"/>
</dbReference>
<dbReference type="GO" id="GO:0004632">
    <property type="term" value="F:phosphopantothenate--cysteine ligase activity"/>
    <property type="evidence" value="ECO:0007669"/>
    <property type="project" value="UniProtKB-UniRule"/>
</dbReference>
<accession>A0A3R9WH61</accession>
<comment type="function">
    <text evidence="4">Catalyzes two steps in the biosynthesis of coenzyme A. In the first step cysteine is conjugated to 4'-phosphopantothenate to form 4-phosphopantothenoylcysteine, in the latter compound is decarboxylated to form 4'-phosphopantotheine.</text>
</comment>
<evidence type="ECO:0000256" key="1">
    <source>
        <dbReference type="ARBA" id="ARBA00022793"/>
    </source>
</evidence>
<dbReference type="GO" id="GO:0015941">
    <property type="term" value="P:pantothenate catabolic process"/>
    <property type="evidence" value="ECO:0007669"/>
    <property type="project" value="InterPro"/>
</dbReference>
<comment type="catalytic activity">
    <reaction evidence="3 4">
        <text>(R)-4'-phosphopantothenate + L-cysteine + CTP = N-[(R)-4-phosphopantothenoyl]-L-cysteine + CMP + diphosphate + H(+)</text>
        <dbReference type="Rhea" id="RHEA:19397"/>
        <dbReference type="ChEBI" id="CHEBI:10986"/>
        <dbReference type="ChEBI" id="CHEBI:15378"/>
        <dbReference type="ChEBI" id="CHEBI:33019"/>
        <dbReference type="ChEBI" id="CHEBI:35235"/>
        <dbReference type="ChEBI" id="CHEBI:37563"/>
        <dbReference type="ChEBI" id="CHEBI:59458"/>
        <dbReference type="ChEBI" id="CHEBI:60377"/>
        <dbReference type="EC" id="6.3.2.5"/>
    </reaction>
</comment>
<comment type="cofactor">
    <cofactor evidence="3">
        <name>FMN</name>
        <dbReference type="ChEBI" id="CHEBI:58210"/>
    </cofactor>
    <text evidence="3">Binds 1 FMN per subunit.</text>
</comment>
<keyword evidence="3" id="KW-0460">Magnesium</keyword>
<feature type="region of interest" description="Phosphopantothenate--cysteine ligase" evidence="3">
    <location>
        <begin position="230"/>
        <end position="444"/>
    </location>
</feature>
<feature type="binding site" evidence="3">
    <location>
        <position position="318"/>
    </location>
    <ligand>
        <name>CTP</name>
        <dbReference type="ChEBI" id="CHEBI:37563"/>
    </ligand>
</feature>
<dbReference type="EC" id="4.1.1.36" evidence="3"/>
<comment type="caution">
    <text evidence="3">Lacks conserved residue(s) required for the propagation of feature annotation.</text>
</comment>
<evidence type="ECO:0000259" key="5">
    <source>
        <dbReference type="Pfam" id="PF02441"/>
    </source>
</evidence>
<comment type="cofactor">
    <cofactor evidence="3">
        <name>Mg(2+)</name>
        <dbReference type="ChEBI" id="CHEBI:18420"/>
    </cofactor>
</comment>
<dbReference type="AlphaFoldDB" id="A0A3R9WH61"/>
<comment type="catalytic activity">
    <reaction evidence="3 4">
        <text>N-[(R)-4-phosphopantothenoyl]-L-cysteine + H(+) = (R)-4'-phosphopantetheine + CO2</text>
        <dbReference type="Rhea" id="RHEA:16793"/>
        <dbReference type="ChEBI" id="CHEBI:15378"/>
        <dbReference type="ChEBI" id="CHEBI:16526"/>
        <dbReference type="ChEBI" id="CHEBI:59458"/>
        <dbReference type="ChEBI" id="CHEBI:61723"/>
        <dbReference type="EC" id="4.1.1.36"/>
    </reaction>
</comment>